<comment type="cofactor">
    <cofactor evidence="1">
        <name>Mg(2+)</name>
        <dbReference type="ChEBI" id="CHEBI:18420"/>
    </cofactor>
</comment>
<organism evidence="17">
    <name type="scientific">hydrothermal vent metagenome</name>
    <dbReference type="NCBI Taxonomy" id="652676"/>
    <lineage>
        <taxon>unclassified sequences</taxon>
        <taxon>metagenomes</taxon>
        <taxon>ecological metagenomes</taxon>
    </lineage>
</organism>
<comment type="catalytic activity">
    <reaction evidence="9">
        <text>dITP + H2O = dIMP + diphosphate + H(+)</text>
        <dbReference type="Rhea" id="RHEA:28342"/>
        <dbReference type="ChEBI" id="CHEBI:15377"/>
        <dbReference type="ChEBI" id="CHEBI:15378"/>
        <dbReference type="ChEBI" id="CHEBI:33019"/>
        <dbReference type="ChEBI" id="CHEBI:61194"/>
        <dbReference type="ChEBI" id="CHEBI:61382"/>
        <dbReference type="EC" id="3.6.1.66"/>
    </reaction>
</comment>
<dbReference type="GO" id="GO:0000166">
    <property type="term" value="F:nucleotide binding"/>
    <property type="evidence" value="ECO:0007669"/>
    <property type="project" value="UniProtKB-KW"/>
</dbReference>
<dbReference type="InterPro" id="IPR020922">
    <property type="entry name" value="dITP/XTP_pyrophosphatase"/>
</dbReference>
<keyword evidence="4" id="KW-0479">Metal-binding</keyword>
<evidence type="ECO:0000256" key="9">
    <source>
        <dbReference type="ARBA" id="ARBA00051875"/>
    </source>
</evidence>
<evidence type="ECO:0000313" key="17">
    <source>
        <dbReference type="EMBL" id="VAW11436.1"/>
    </source>
</evidence>
<keyword evidence="8" id="KW-0546">Nucleotide metabolism</keyword>
<dbReference type="PANTHER" id="PTHR11067:SF9">
    <property type="entry name" value="INOSINE TRIPHOSPHATE PYROPHOSPHATASE"/>
    <property type="match status" value="1"/>
</dbReference>
<reference evidence="17" key="1">
    <citation type="submission" date="2018-06" db="EMBL/GenBank/DDBJ databases">
        <authorList>
            <person name="Zhirakovskaya E."/>
        </authorList>
    </citation>
    <scope>NUCLEOTIDE SEQUENCE</scope>
</reference>
<comment type="similarity">
    <text evidence="2">Belongs to the HAM1 NTPase family.</text>
</comment>
<dbReference type="FunFam" id="3.90.950.10:FF:000001">
    <property type="entry name" value="dITP/XTP pyrophosphatase"/>
    <property type="match status" value="1"/>
</dbReference>
<dbReference type="AlphaFoldDB" id="A0A3B0TWJ8"/>
<dbReference type="GO" id="GO:0036220">
    <property type="term" value="F:ITP diphosphatase activity"/>
    <property type="evidence" value="ECO:0007669"/>
    <property type="project" value="UniProtKB-EC"/>
</dbReference>
<evidence type="ECO:0000256" key="3">
    <source>
        <dbReference type="ARBA" id="ARBA00011738"/>
    </source>
</evidence>
<evidence type="ECO:0000256" key="10">
    <source>
        <dbReference type="ARBA" id="ARBA00052017"/>
    </source>
</evidence>
<dbReference type="GO" id="GO:0017111">
    <property type="term" value="F:ribonucleoside triphosphate phosphatase activity"/>
    <property type="evidence" value="ECO:0007669"/>
    <property type="project" value="InterPro"/>
</dbReference>
<dbReference type="SUPFAM" id="SSF52972">
    <property type="entry name" value="ITPase-like"/>
    <property type="match status" value="1"/>
</dbReference>
<accession>A0A3B0TWJ8</accession>
<dbReference type="GO" id="GO:0046872">
    <property type="term" value="F:metal ion binding"/>
    <property type="evidence" value="ECO:0007669"/>
    <property type="project" value="UniProtKB-KW"/>
</dbReference>
<dbReference type="CDD" id="cd00515">
    <property type="entry name" value="HAM1"/>
    <property type="match status" value="1"/>
</dbReference>
<evidence type="ECO:0000256" key="1">
    <source>
        <dbReference type="ARBA" id="ARBA00001946"/>
    </source>
</evidence>
<dbReference type="EC" id="3.6.1.66" evidence="11"/>
<keyword evidence="6 17" id="KW-0378">Hydrolase</keyword>
<dbReference type="GO" id="GO:0036222">
    <property type="term" value="F:XTP diphosphatase activity"/>
    <property type="evidence" value="ECO:0007669"/>
    <property type="project" value="UniProtKB-ARBA"/>
</dbReference>
<dbReference type="Pfam" id="PF01725">
    <property type="entry name" value="Ham1p_like"/>
    <property type="match status" value="1"/>
</dbReference>
<name>A0A3B0TWJ8_9ZZZZ</name>
<evidence type="ECO:0000256" key="4">
    <source>
        <dbReference type="ARBA" id="ARBA00022723"/>
    </source>
</evidence>
<keyword evidence="7" id="KW-0460">Magnesium</keyword>
<evidence type="ECO:0000256" key="14">
    <source>
        <dbReference type="ARBA" id="ARBA00078805"/>
    </source>
</evidence>
<dbReference type="GO" id="GO:0009117">
    <property type="term" value="P:nucleotide metabolic process"/>
    <property type="evidence" value="ECO:0007669"/>
    <property type="project" value="UniProtKB-KW"/>
</dbReference>
<evidence type="ECO:0000256" key="15">
    <source>
        <dbReference type="ARBA" id="ARBA00083186"/>
    </source>
</evidence>
<sequence>MKKKELIIATTNQGKLREIKELLMELNLNITSLKDYPKAPEIIEDGQTFAQNAFKKASIISAYTKKMTIGEDSGIEIEALGNEPGIYSARFSGSNATDAKNNQKMLRSLRGLPSKERGARYRCAVSIVNSSQEMASLSGVCSGSITEKARGENGFGYDPYFLIARYQKTFGELDPCVKSRISHRARAFKKVKKVLIDYFQ</sequence>
<dbReference type="Gene3D" id="3.90.950.10">
    <property type="match status" value="1"/>
</dbReference>
<dbReference type="NCBIfam" id="TIGR00042">
    <property type="entry name" value="RdgB/HAM1 family non-canonical purine NTP pyrophosphatase"/>
    <property type="match status" value="1"/>
</dbReference>
<comment type="catalytic activity">
    <reaction evidence="10">
        <text>XTP + H2O = XMP + diphosphate + H(+)</text>
        <dbReference type="Rhea" id="RHEA:28610"/>
        <dbReference type="ChEBI" id="CHEBI:15377"/>
        <dbReference type="ChEBI" id="CHEBI:15378"/>
        <dbReference type="ChEBI" id="CHEBI:33019"/>
        <dbReference type="ChEBI" id="CHEBI:57464"/>
        <dbReference type="ChEBI" id="CHEBI:61314"/>
        <dbReference type="EC" id="3.6.1.66"/>
    </reaction>
</comment>
<protein>
    <recommendedName>
        <fullName evidence="12">dITP/XTP pyrophosphatase</fullName>
        <ecNumber evidence="11">3.6.1.66</ecNumber>
    </recommendedName>
    <alternativeName>
        <fullName evidence="13">Non-canonical purine NTP pyrophosphatase</fullName>
    </alternativeName>
    <alternativeName>
        <fullName evidence="14">Non-standard purine NTP pyrophosphatase</fullName>
    </alternativeName>
    <alternativeName>
        <fullName evidence="16">Nucleoside-triphosphate diphosphatase</fullName>
    </alternativeName>
    <alternativeName>
        <fullName evidence="15">Nucleoside-triphosphate pyrophosphatase</fullName>
    </alternativeName>
</protein>
<gene>
    <name evidence="17" type="ORF">MNBD_BACTEROID05-252</name>
</gene>
<dbReference type="InterPro" id="IPR002637">
    <property type="entry name" value="RdgB/HAM1"/>
</dbReference>
<dbReference type="EMBL" id="UOEN01000006">
    <property type="protein sequence ID" value="VAW11436.1"/>
    <property type="molecule type" value="Genomic_DNA"/>
</dbReference>
<evidence type="ECO:0000256" key="13">
    <source>
        <dbReference type="ARBA" id="ARBA00075987"/>
    </source>
</evidence>
<evidence type="ECO:0000256" key="2">
    <source>
        <dbReference type="ARBA" id="ARBA00008023"/>
    </source>
</evidence>
<dbReference type="GO" id="GO:0009146">
    <property type="term" value="P:purine nucleoside triphosphate catabolic process"/>
    <property type="evidence" value="ECO:0007669"/>
    <property type="project" value="UniProtKB-ARBA"/>
</dbReference>
<proteinExistence type="inferred from homology"/>
<evidence type="ECO:0000256" key="16">
    <source>
        <dbReference type="ARBA" id="ARBA00083635"/>
    </source>
</evidence>
<evidence type="ECO:0000256" key="11">
    <source>
        <dbReference type="ARBA" id="ARBA00066468"/>
    </source>
</evidence>
<dbReference type="PANTHER" id="PTHR11067">
    <property type="entry name" value="INOSINE TRIPHOSPHATE PYROPHOSPHATASE/HAM1 PROTEIN"/>
    <property type="match status" value="1"/>
</dbReference>
<dbReference type="InterPro" id="IPR029001">
    <property type="entry name" value="ITPase-like_fam"/>
</dbReference>
<dbReference type="GO" id="GO:0005829">
    <property type="term" value="C:cytosol"/>
    <property type="evidence" value="ECO:0007669"/>
    <property type="project" value="TreeGrafter"/>
</dbReference>
<dbReference type="HAMAP" id="MF_01405">
    <property type="entry name" value="Non_canon_purine_NTPase"/>
    <property type="match status" value="1"/>
</dbReference>
<comment type="subunit">
    <text evidence="3">Homodimer.</text>
</comment>
<dbReference type="GO" id="GO:0035870">
    <property type="term" value="F:dITP diphosphatase activity"/>
    <property type="evidence" value="ECO:0007669"/>
    <property type="project" value="RHEA"/>
</dbReference>
<dbReference type="NCBIfam" id="NF011397">
    <property type="entry name" value="PRK14822.1"/>
    <property type="match status" value="1"/>
</dbReference>
<evidence type="ECO:0000256" key="7">
    <source>
        <dbReference type="ARBA" id="ARBA00022842"/>
    </source>
</evidence>
<evidence type="ECO:0000256" key="6">
    <source>
        <dbReference type="ARBA" id="ARBA00022801"/>
    </source>
</evidence>
<evidence type="ECO:0000256" key="5">
    <source>
        <dbReference type="ARBA" id="ARBA00022741"/>
    </source>
</evidence>
<keyword evidence="5" id="KW-0547">Nucleotide-binding</keyword>
<evidence type="ECO:0000256" key="12">
    <source>
        <dbReference type="ARBA" id="ARBA00071289"/>
    </source>
</evidence>
<evidence type="ECO:0000256" key="8">
    <source>
        <dbReference type="ARBA" id="ARBA00023080"/>
    </source>
</evidence>